<dbReference type="PANTHER" id="PTHR18952">
    <property type="entry name" value="CARBONIC ANHYDRASE"/>
    <property type="match status" value="1"/>
</dbReference>
<keyword evidence="4" id="KW-0732">Signal</keyword>
<dbReference type="PANTHER" id="PTHR18952:SF208">
    <property type="entry name" value="CARBONIC ANHYDRASE XA-RELATED"/>
    <property type="match status" value="1"/>
</dbReference>
<dbReference type="InterPro" id="IPR036398">
    <property type="entry name" value="CA_dom_sf"/>
</dbReference>
<evidence type="ECO:0000313" key="6">
    <source>
        <dbReference type="EMBL" id="GMN24861.1"/>
    </source>
</evidence>
<dbReference type="GO" id="GO:0006730">
    <property type="term" value="P:one-carbon metabolic process"/>
    <property type="evidence" value="ECO:0007669"/>
    <property type="project" value="TreeGrafter"/>
</dbReference>
<dbReference type="GO" id="GO:0008270">
    <property type="term" value="F:zinc ion binding"/>
    <property type="evidence" value="ECO:0007669"/>
    <property type="project" value="InterPro"/>
</dbReference>
<evidence type="ECO:0000256" key="3">
    <source>
        <dbReference type="ARBA" id="ARBA00006365"/>
    </source>
</evidence>
<feature type="signal peptide" evidence="4">
    <location>
        <begin position="1"/>
        <end position="26"/>
    </location>
</feature>
<dbReference type="EMBL" id="BTGU01000001">
    <property type="protein sequence ID" value="GMN24861.1"/>
    <property type="molecule type" value="Genomic_DNA"/>
</dbReference>
<organism evidence="6 7">
    <name type="scientific">Ficus carica</name>
    <name type="common">Common fig</name>
    <dbReference type="NCBI Taxonomy" id="3494"/>
    <lineage>
        <taxon>Eukaryota</taxon>
        <taxon>Viridiplantae</taxon>
        <taxon>Streptophyta</taxon>
        <taxon>Embryophyta</taxon>
        <taxon>Tracheophyta</taxon>
        <taxon>Spermatophyta</taxon>
        <taxon>Magnoliopsida</taxon>
        <taxon>eudicotyledons</taxon>
        <taxon>Gunneridae</taxon>
        <taxon>Pentapetalae</taxon>
        <taxon>rosids</taxon>
        <taxon>fabids</taxon>
        <taxon>Rosales</taxon>
        <taxon>Moraceae</taxon>
        <taxon>Ficeae</taxon>
        <taxon>Ficus</taxon>
    </lineage>
</organism>
<comment type="caution">
    <text evidence="6">The sequence shown here is derived from an EMBL/GenBank/DDBJ whole genome shotgun (WGS) entry which is preliminary data.</text>
</comment>
<comment type="function">
    <text evidence="1">Reversible hydration of carbon dioxide.</text>
</comment>
<proteinExistence type="inferred from homology"/>
<evidence type="ECO:0000256" key="2">
    <source>
        <dbReference type="ARBA" id="ARBA00004470"/>
    </source>
</evidence>
<protein>
    <recommendedName>
        <fullName evidence="5">Alpha-carbonic anhydrase domain-containing protein</fullName>
    </recommendedName>
</protein>
<evidence type="ECO:0000256" key="1">
    <source>
        <dbReference type="ARBA" id="ARBA00002904"/>
    </source>
</evidence>
<dbReference type="Pfam" id="PF00194">
    <property type="entry name" value="Carb_anhydrase"/>
    <property type="match status" value="1"/>
</dbReference>
<dbReference type="GO" id="GO:0009570">
    <property type="term" value="C:chloroplast stroma"/>
    <property type="evidence" value="ECO:0007669"/>
    <property type="project" value="UniProtKB-SubCell"/>
</dbReference>
<reference evidence="6" key="1">
    <citation type="submission" date="2023-07" db="EMBL/GenBank/DDBJ databases">
        <title>draft genome sequence of fig (Ficus carica).</title>
        <authorList>
            <person name="Takahashi T."/>
            <person name="Nishimura K."/>
        </authorList>
    </citation>
    <scope>NUCLEOTIDE SEQUENCE</scope>
</reference>
<accession>A0AA87ZHX4</accession>
<gene>
    <name evidence="6" type="ORF">TIFTF001_000731</name>
</gene>
<name>A0AA87ZHX4_FICCA</name>
<dbReference type="Proteomes" id="UP001187192">
    <property type="component" value="Unassembled WGS sequence"/>
</dbReference>
<sequence>MGKLVTQILLCGFFIFLVLNFCPVSSDEVEDETEFNYEHGSERGPERWGEIRPEWSMCSNGTLQSPIDLLDQRVEVVSHLGRIKKNYKPSNATLKNRGHDMMIRTVTREQINLLRVAVHDDSDTNARPIQKTNWRSVELIRDEEIDEED</sequence>
<feature type="chain" id="PRO_5041731706" description="Alpha-carbonic anhydrase domain-containing protein" evidence="4">
    <location>
        <begin position="27"/>
        <end position="149"/>
    </location>
</feature>
<dbReference type="PROSITE" id="PS51144">
    <property type="entry name" value="ALPHA_CA_2"/>
    <property type="match status" value="1"/>
</dbReference>
<comment type="subcellular location">
    <subcellularLocation>
        <location evidence="2">Plastid</location>
        <location evidence="2">Chloroplast stroma</location>
    </subcellularLocation>
</comment>
<dbReference type="SUPFAM" id="SSF51069">
    <property type="entry name" value="Carbonic anhydrase"/>
    <property type="match status" value="1"/>
</dbReference>
<feature type="domain" description="Alpha-carbonic anhydrase" evidence="5">
    <location>
        <begin position="33"/>
        <end position="149"/>
    </location>
</feature>
<dbReference type="GO" id="GO:0004089">
    <property type="term" value="F:carbonate dehydratase activity"/>
    <property type="evidence" value="ECO:0007669"/>
    <property type="project" value="InterPro"/>
</dbReference>
<evidence type="ECO:0000313" key="7">
    <source>
        <dbReference type="Proteomes" id="UP001187192"/>
    </source>
</evidence>
<keyword evidence="7" id="KW-1185">Reference proteome</keyword>
<dbReference type="InterPro" id="IPR023561">
    <property type="entry name" value="Carbonic_anhydrase_a-class"/>
</dbReference>
<dbReference type="Gene3D" id="3.10.200.10">
    <property type="entry name" value="Alpha carbonic anhydrase"/>
    <property type="match status" value="1"/>
</dbReference>
<dbReference type="AlphaFoldDB" id="A0AA87ZHX4"/>
<evidence type="ECO:0000256" key="4">
    <source>
        <dbReference type="SAM" id="SignalP"/>
    </source>
</evidence>
<dbReference type="InterPro" id="IPR001148">
    <property type="entry name" value="CA_dom"/>
</dbReference>
<evidence type="ECO:0000259" key="5">
    <source>
        <dbReference type="PROSITE" id="PS51144"/>
    </source>
</evidence>
<comment type="similarity">
    <text evidence="3">Belongs to the alpha-class carbonic anhydrase family.</text>
</comment>